<dbReference type="AlphaFoldDB" id="H5T9X5"/>
<dbReference type="InterPro" id="IPR003772">
    <property type="entry name" value="YceD"/>
</dbReference>
<evidence type="ECO:0000313" key="6">
    <source>
        <dbReference type="EMBL" id="GAB55102.1"/>
    </source>
</evidence>
<dbReference type="Pfam" id="PF02620">
    <property type="entry name" value="YceD"/>
    <property type="match status" value="1"/>
</dbReference>
<dbReference type="InterPro" id="IPR039255">
    <property type="entry name" value="YceD_bac"/>
</dbReference>
<evidence type="ECO:0000256" key="2">
    <source>
        <dbReference type="ARBA" id="ARBA00010740"/>
    </source>
</evidence>
<evidence type="ECO:0000256" key="4">
    <source>
        <dbReference type="ARBA" id="ARBA00022517"/>
    </source>
</evidence>
<evidence type="ECO:0000256" key="3">
    <source>
        <dbReference type="ARBA" id="ARBA00015716"/>
    </source>
</evidence>
<reference evidence="6 7" key="2">
    <citation type="journal article" date="2017" name="Antonie Van Leeuwenhoek">
        <title>Rhizobium rhizosphaerae sp. nov., a novel species isolated from rice rhizosphere.</title>
        <authorList>
            <person name="Zhao J.J."/>
            <person name="Zhang J."/>
            <person name="Zhang R.J."/>
            <person name="Zhang C.W."/>
            <person name="Yin H.Q."/>
            <person name="Zhang X.X."/>
        </authorList>
    </citation>
    <scope>NUCLEOTIDE SEQUENCE [LARGE SCALE GENOMIC DNA]</scope>
    <source>
        <strain evidence="6 7">ACAM 611</strain>
    </source>
</reference>
<dbReference type="EMBL" id="BAET01000007">
    <property type="protein sequence ID" value="GAB55102.1"/>
    <property type="molecule type" value="Genomic_DNA"/>
</dbReference>
<accession>H5T9X5</accession>
<dbReference type="eggNOG" id="COG1399">
    <property type="taxonomic scope" value="Bacteria"/>
</dbReference>
<dbReference type="PANTHER" id="PTHR38099">
    <property type="entry name" value="LARGE RIBOSOMAL RNA SUBUNIT ACCUMULATION PROTEIN YCED"/>
    <property type="match status" value="1"/>
</dbReference>
<name>H5T9X5_9ALTE</name>
<dbReference type="GO" id="GO:0005829">
    <property type="term" value="C:cytosol"/>
    <property type="evidence" value="ECO:0007669"/>
    <property type="project" value="TreeGrafter"/>
</dbReference>
<evidence type="ECO:0000313" key="7">
    <source>
        <dbReference type="Proteomes" id="UP000053586"/>
    </source>
</evidence>
<dbReference type="GO" id="GO:0042254">
    <property type="term" value="P:ribosome biogenesis"/>
    <property type="evidence" value="ECO:0007669"/>
    <property type="project" value="UniProtKB-KW"/>
</dbReference>
<evidence type="ECO:0000256" key="1">
    <source>
        <dbReference type="ARBA" id="ARBA00002868"/>
    </source>
</evidence>
<organism evidence="6 7">
    <name type="scientific">Glaciecola punicea ACAM 611</name>
    <dbReference type="NCBI Taxonomy" id="1121923"/>
    <lineage>
        <taxon>Bacteria</taxon>
        <taxon>Pseudomonadati</taxon>
        <taxon>Pseudomonadota</taxon>
        <taxon>Gammaproteobacteria</taxon>
        <taxon>Alteromonadales</taxon>
        <taxon>Alteromonadaceae</taxon>
        <taxon>Glaciecola</taxon>
    </lineage>
</organism>
<proteinExistence type="inferred from homology"/>
<dbReference type="PANTHER" id="PTHR38099:SF1">
    <property type="entry name" value="LARGE RIBOSOMAL RNA SUBUNIT ACCUMULATION PROTEIN YCED"/>
    <property type="match status" value="1"/>
</dbReference>
<comment type="similarity">
    <text evidence="2">Belongs to the DUF177 domain family.</text>
</comment>
<protein>
    <recommendedName>
        <fullName evidence="3">Large ribosomal RNA subunit accumulation protein YceD</fullName>
    </recommendedName>
    <alternativeName>
        <fullName evidence="5">23S rRNA accumulation protein YceD</fullName>
    </alternativeName>
</protein>
<keyword evidence="4" id="KW-0690">Ribosome biogenesis</keyword>
<reference evidence="6 7" key="1">
    <citation type="journal article" date="2012" name="J. Bacteriol.">
        <title>Genome sequence of proteorhodopsin-containing sea ice bacterium Glaciecola punicea ACAM 611T.</title>
        <authorList>
            <person name="Qin Q.-L."/>
            <person name="Xie B.-B."/>
            <person name="Shu Y.-L."/>
            <person name="Rong J.-C."/>
            <person name="Zhao D.-L."/>
            <person name="Zhang X.-Y."/>
            <person name="Chen X.-L."/>
            <person name="Zhou B.-C."/>
            <person name="Zhanga Y.-Z."/>
        </authorList>
    </citation>
    <scope>NUCLEOTIDE SEQUENCE [LARGE SCALE GENOMIC DNA]</scope>
    <source>
        <strain evidence="6 7">ACAM 611</strain>
    </source>
</reference>
<comment type="function">
    <text evidence="1">Plays a role in synthesis, processing and/or stability of 23S rRNA.</text>
</comment>
<dbReference type="Proteomes" id="UP000053586">
    <property type="component" value="Unassembled WGS sequence"/>
</dbReference>
<gene>
    <name evidence="6" type="ORF">GPUN_0971</name>
</gene>
<keyword evidence="7" id="KW-1185">Reference proteome</keyword>
<evidence type="ECO:0000256" key="5">
    <source>
        <dbReference type="ARBA" id="ARBA00031841"/>
    </source>
</evidence>
<dbReference type="STRING" id="56804.BAE46_01425"/>
<comment type="caution">
    <text evidence="6">The sequence shown here is derived from an EMBL/GenBank/DDBJ whole genome shotgun (WGS) entry which is preliminary data.</text>
</comment>
<sequence>MLRYSSAVADAAPEVHVKIEFSKDAQSLTYFNGEMRSQVQLICQRCNEVFDHSVHTEFCYTPVQGSEQTDLLPDAYDPVQVDDQGEVDLFELLEDELILSLPLVPLHSHEECKVKAENMQFGDIEPGPVRENPFAVLKELKRD</sequence>